<evidence type="ECO:0000313" key="1">
    <source>
        <dbReference type="EMBL" id="MBL4917442.1"/>
    </source>
</evidence>
<evidence type="ECO:0000313" key="2">
    <source>
        <dbReference type="Proteomes" id="UP000648908"/>
    </source>
</evidence>
<gene>
    <name evidence="1" type="ORF">JL811_09435</name>
</gene>
<proteinExistence type="predicted"/>
<keyword evidence="2" id="KW-1185">Reference proteome</keyword>
<dbReference type="Proteomes" id="UP000648908">
    <property type="component" value="Unassembled WGS sequence"/>
</dbReference>
<comment type="caution">
    <text evidence="1">The sequence shown here is derived from an EMBL/GenBank/DDBJ whole genome shotgun (WGS) entry which is preliminary data.</text>
</comment>
<accession>A0A8K0VDR7</accession>
<dbReference type="AlphaFoldDB" id="A0A8K0VDR7"/>
<dbReference type="EMBL" id="JAESVN010000003">
    <property type="protein sequence ID" value="MBL4917442.1"/>
    <property type="molecule type" value="Genomic_DNA"/>
</dbReference>
<reference evidence="1" key="1">
    <citation type="submission" date="2021-01" db="EMBL/GenBank/DDBJ databases">
        <title>Tabrizicola alba sp. nov. a motile alkaliphilic bacterium isolated from a soda lake.</title>
        <authorList>
            <person name="Szuroczki S."/>
            <person name="Abbaszade G."/>
            <person name="Schumann P."/>
            <person name="Toth E."/>
        </authorList>
    </citation>
    <scope>NUCLEOTIDE SEQUENCE</scope>
    <source>
        <strain evidence="1">DMG-N-6</strain>
    </source>
</reference>
<sequence>MPTFLSDDAYSRLLDDLAGAFIAAASAPGVVLRDKLAEVLAGADVLPEGCRGDFEGEGVTGAGFSTGDFAKTAVF</sequence>
<name>A0A8K0VDR7_9RHOB</name>
<dbReference type="RefSeq" id="WP_202688350.1">
    <property type="nucleotide sequence ID" value="NZ_JAESVN010000003.1"/>
</dbReference>
<protein>
    <submittedName>
        <fullName evidence="1">Uncharacterized protein</fullName>
    </submittedName>
</protein>
<organism evidence="1 2">
    <name type="scientific">Szabonella alba</name>
    <dbReference type="NCBI Taxonomy" id="2804194"/>
    <lineage>
        <taxon>Bacteria</taxon>
        <taxon>Pseudomonadati</taxon>
        <taxon>Pseudomonadota</taxon>
        <taxon>Alphaproteobacteria</taxon>
        <taxon>Rhodobacterales</taxon>
        <taxon>Paracoccaceae</taxon>
        <taxon>Szabonella</taxon>
    </lineage>
</organism>